<evidence type="ECO:0000256" key="1">
    <source>
        <dbReference type="SAM" id="MobiDB-lite"/>
    </source>
</evidence>
<keyword evidence="3" id="KW-1185">Reference proteome</keyword>
<protein>
    <submittedName>
        <fullName evidence="2">Uncharacterized protein</fullName>
    </submittedName>
</protein>
<proteinExistence type="predicted"/>
<dbReference type="EMBL" id="JAXQPW010000007">
    <property type="protein sequence ID" value="MDZ5663458.1"/>
    <property type="molecule type" value="Genomic_DNA"/>
</dbReference>
<dbReference type="RefSeq" id="WP_322425254.1">
    <property type="nucleotide sequence ID" value="NZ_JAXQPW010000007.1"/>
</dbReference>
<dbReference type="Proteomes" id="UP001291999">
    <property type="component" value="Unassembled WGS sequence"/>
</dbReference>
<evidence type="ECO:0000313" key="2">
    <source>
        <dbReference type="EMBL" id="MDZ5663458.1"/>
    </source>
</evidence>
<accession>A0ABU5KF59</accession>
<feature type="region of interest" description="Disordered" evidence="1">
    <location>
        <begin position="226"/>
        <end position="253"/>
    </location>
</feature>
<evidence type="ECO:0000313" key="3">
    <source>
        <dbReference type="Proteomes" id="UP001291999"/>
    </source>
</evidence>
<feature type="compositionally biased region" description="Low complexity" evidence="1">
    <location>
        <begin position="226"/>
        <end position="240"/>
    </location>
</feature>
<feature type="compositionally biased region" description="Gly residues" evidence="1">
    <location>
        <begin position="241"/>
        <end position="250"/>
    </location>
</feature>
<sequence length="301" mass="32816">MSVHESFEWEQPELHESYEWEQPELHESYEWEQPELHEAYELSGELHESLELELAQELLEITNEAELEEFLGKLVRGVARGASSFMKSGVGKAVGGVLRNVAKTALPMVGSALGSFVAPGLGTAIGGKLGSMAAKLLEAEERETMGEAEAELEAARRYVRWANGTVRSAMRAPYGVAPRLVARSAAVSSARRYAPTLLRQGQGRGRQAYGRQGQWRARRAPRWDAPAWDPSPSAPSQGCRCGRGTGGDGGFEPFDDDDASAMESLEAFETVETHESQESQAVGGPAGRWYRRGNRIVLVGA</sequence>
<name>A0ABU5KF59_9ACTN</name>
<comment type="caution">
    <text evidence="2">The sequence shown here is derived from an EMBL/GenBank/DDBJ whole genome shotgun (WGS) entry which is preliminary data.</text>
</comment>
<gene>
    <name evidence="2" type="ORF">SFC79_16920</name>
</gene>
<organism evidence="2 3">
    <name type="scientific">Nocardioides renjunii</name>
    <dbReference type="NCBI Taxonomy" id="3095075"/>
    <lineage>
        <taxon>Bacteria</taxon>
        <taxon>Bacillati</taxon>
        <taxon>Actinomycetota</taxon>
        <taxon>Actinomycetes</taxon>
        <taxon>Propionibacteriales</taxon>
        <taxon>Nocardioidaceae</taxon>
        <taxon>Nocardioides</taxon>
    </lineage>
</organism>
<reference evidence="2 3" key="1">
    <citation type="submission" date="2023-11" db="EMBL/GenBank/DDBJ databases">
        <title>Novel species in genus Nocardioides.</title>
        <authorList>
            <person name="Zhou H."/>
        </authorList>
    </citation>
    <scope>NUCLEOTIDE SEQUENCE [LARGE SCALE GENOMIC DNA]</scope>
    <source>
        <strain evidence="2 3">S-58</strain>
    </source>
</reference>